<dbReference type="InterPro" id="IPR002110">
    <property type="entry name" value="Ankyrin_rpt"/>
</dbReference>
<evidence type="ECO:0000313" key="2">
    <source>
        <dbReference type="EMBL" id="PVH94199.1"/>
    </source>
</evidence>
<dbReference type="OrthoDB" id="366390at2759"/>
<feature type="non-terminal residue" evidence="2">
    <location>
        <position position="288"/>
    </location>
</feature>
<feature type="repeat" description="ANK" evidence="1">
    <location>
        <begin position="146"/>
        <end position="178"/>
    </location>
</feature>
<dbReference type="PROSITE" id="PS50088">
    <property type="entry name" value="ANK_REPEAT"/>
    <property type="match status" value="1"/>
</dbReference>
<sequence>MARRPPVKKKEPVQLKGILDLPNELLIEIVSSLSVPNIRVLGRANRMLRFFTMDYLAKYHYDTGIFALPTEIILMVARYLQNPDDLSCFAQATQHYYPSITRIIALDNIRYDDNDLLHYAARKNLKSMARTIIRLGGDVNKALSPEPRTPLCLAASHGHTKMVKLLLSLGASQVISGERKALLLAINNRKEVAAQVLSRDILPYSTKIDRSGIVPLHMACQMKLPRLVCHYLRNHPATDPSITYLHDAALRIVIKQDLSGGSIIKREIHQDVYQIVLMLLHHGADPKA</sequence>
<dbReference type="EMBL" id="KZ805546">
    <property type="protein sequence ID" value="PVH94199.1"/>
    <property type="molecule type" value="Genomic_DNA"/>
</dbReference>
<dbReference type="SUPFAM" id="SSF81383">
    <property type="entry name" value="F-box domain"/>
    <property type="match status" value="1"/>
</dbReference>
<protein>
    <submittedName>
        <fullName evidence="2">Ankyrin</fullName>
    </submittedName>
</protein>
<reference evidence="2 3" key="1">
    <citation type="journal article" date="2018" name="Sci. Rep.">
        <title>Comparative genomics provides insights into the lifestyle and reveals functional heterogeneity of dark septate endophytic fungi.</title>
        <authorList>
            <person name="Knapp D.G."/>
            <person name="Nemeth J.B."/>
            <person name="Barry K."/>
            <person name="Hainaut M."/>
            <person name="Henrissat B."/>
            <person name="Johnson J."/>
            <person name="Kuo A."/>
            <person name="Lim J.H.P."/>
            <person name="Lipzen A."/>
            <person name="Nolan M."/>
            <person name="Ohm R.A."/>
            <person name="Tamas L."/>
            <person name="Grigoriev I.V."/>
            <person name="Spatafora J.W."/>
            <person name="Nagy L.G."/>
            <person name="Kovacs G.M."/>
        </authorList>
    </citation>
    <scope>NUCLEOTIDE SEQUENCE [LARGE SCALE GENOMIC DNA]</scope>
    <source>
        <strain evidence="2 3">DSE2036</strain>
    </source>
</reference>
<dbReference type="PANTHER" id="PTHR46224">
    <property type="entry name" value="ANKYRIN REPEAT FAMILY PROTEIN"/>
    <property type="match status" value="1"/>
</dbReference>
<dbReference type="Pfam" id="PF12796">
    <property type="entry name" value="Ank_2"/>
    <property type="match status" value="1"/>
</dbReference>
<accession>A0A2V1DAJ0</accession>
<dbReference type="STRING" id="97972.A0A2V1DAJ0"/>
<dbReference type="Proteomes" id="UP000244855">
    <property type="component" value="Unassembled WGS sequence"/>
</dbReference>
<dbReference type="InterPro" id="IPR036047">
    <property type="entry name" value="F-box-like_dom_sf"/>
</dbReference>
<dbReference type="AlphaFoldDB" id="A0A2V1DAJ0"/>
<name>A0A2V1DAJ0_9PLEO</name>
<dbReference type="InterPro" id="IPR036770">
    <property type="entry name" value="Ankyrin_rpt-contain_sf"/>
</dbReference>
<proteinExistence type="predicted"/>
<evidence type="ECO:0000313" key="3">
    <source>
        <dbReference type="Proteomes" id="UP000244855"/>
    </source>
</evidence>
<dbReference type="PROSITE" id="PS50297">
    <property type="entry name" value="ANK_REP_REGION"/>
    <property type="match status" value="1"/>
</dbReference>
<gene>
    <name evidence="2" type="ORF">DM02DRAFT_539980</name>
</gene>
<evidence type="ECO:0000256" key="1">
    <source>
        <dbReference type="PROSITE-ProRule" id="PRU00023"/>
    </source>
</evidence>
<keyword evidence="1" id="KW-0040">ANK repeat</keyword>
<dbReference type="SMART" id="SM00248">
    <property type="entry name" value="ANK"/>
    <property type="match status" value="4"/>
</dbReference>
<keyword evidence="3" id="KW-1185">Reference proteome</keyword>
<dbReference type="PANTHER" id="PTHR46224:SF64">
    <property type="entry name" value="IQ MOTIF AND ANKYRIN REPEAT DOMAIN-CONTAINING PROTEIN 1"/>
    <property type="match status" value="1"/>
</dbReference>
<organism evidence="2 3">
    <name type="scientific">Periconia macrospinosa</name>
    <dbReference type="NCBI Taxonomy" id="97972"/>
    <lineage>
        <taxon>Eukaryota</taxon>
        <taxon>Fungi</taxon>
        <taxon>Dikarya</taxon>
        <taxon>Ascomycota</taxon>
        <taxon>Pezizomycotina</taxon>
        <taxon>Dothideomycetes</taxon>
        <taxon>Pleosporomycetidae</taxon>
        <taxon>Pleosporales</taxon>
        <taxon>Massarineae</taxon>
        <taxon>Periconiaceae</taxon>
        <taxon>Periconia</taxon>
    </lineage>
</organism>
<dbReference type="SUPFAM" id="SSF48403">
    <property type="entry name" value="Ankyrin repeat"/>
    <property type="match status" value="1"/>
</dbReference>
<dbReference type="Gene3D" id="1.25.40.20">
    <property type="entry name" value="Ankyrin repeat-containing domain"/>
    <property type="match status" value="1"/>
</dbReference>
<dbReference type="InterPro" id="IPR051616">
    <property type="entry name" value="Cul2-RING_E3_ligase_SR"/>
</dbReference>